<evidence type="ECO:0000259" key="2">
    <source>
        <dbReference type="Pfam" id="PF13649"/>
    </source>
</evidence>
<dbReference type="GO" id="GO:0032259">
    <property type="term" value="P:methylation"/>
    <property type="evidence" value="ECO:0007669"/>
    <property type="project" value="UniProtKB-KW"/>
</dbReference>
<comment type="caution">
    <text evidence="3">The sequence shown here is derived from an EMBL/GenBank/DDBJ whole genome shotgun (WGS) entry which is preliminary data.</text>
</comment>
<accession>A0ABR9PH64</accession>
<evidence type="ECO:0000256" key="1">
    <source>
        <dbReference type="SAM" id="MobiDB-lite"/>
    </source>
</evidence>
<feature type="domain" description="Methyltransferase" evidence="2">
    <location>
        <begin position="46"/>
        <end position="123"/>
    </location>
</feature>
<evidence type="ECO:0000313" key="4">
    <source>
        <dbReference type="Proteomes" id="UP001516472"/>
    </source>
</evidence>
<dbReference type="Proteomes" id="UP001516472">
    <property type="component" value="Unassembled WGS sequence"/>
</dbReference>
<feature type="compositionally biased region" description="Low complexity" evidence="1">
    <location>
        <begin position="182"/>
        <end position="194"/>
    </location>
</feature>
<dbReference type="GO" id="GO:0008168">
    <property type="term" value="F:methyltransferase activity"/>
    <property type="evidence" value="ECO:0007669"/>
    <property type="project" value="UniProtKB-KW"/>
</dbReference>
<dbReference type="Gene3D" id="3.40.50.150">
    <property type="entry name" value="Vaccinia Virus protein VP39"/>
    <property type="match status" value="1"/>
</dbReference>
<reference evidence="3 4" key="1">
    <citation type="submission" date="2020-02" db="EMBL/GenBank/DDBJ databases">
        <authorList>
            <person name="Babadi Z.K."/>
            <person name="Risdian C."/>
            <person name="Ebrahimipour G.H."/>
            <person name="Wink J."/>
        </authorList>
    </citation>
    <scope>NUCLEOTIDE SEQUENCE [LARGE SCALE GENOMIC DNA]</scope>
    <source>
        <strain evidence="3 4">ZKHCc1 1396</strain>
    </source>
</reference>
<dbReference type="InterPro" id="IPR029063">
    <property type="entry name" value="SAM-dependent_MTases_sf"/>
</dbReference>
<protein>
    <submittedName>
        <fullName evidence="3">Class I SAM-dependent methyltransferase</fullName>
    </submittedName>
</protein>
<dbReference type="Pfam" id="PF13649">
    <property type="entry name" value="Methyltransf_25"/>
    <property type="match status" value="1"/>
</dbReference>
<dbReference type="EMBL" id="JAAIYO010000001">
    <property type="protein sequence ID" value="MBE4747243.1"/>
    <property type="molecule type" value="Genomic_DNA"/>
</dbReference>
<organism evidence="3 4">
    <name type="scientific">Corallococcus soli</name>
    <dbReference type="NCBI Taxonomy" id="2710757"/>
    <lineage>
        <taxon>Bacteria</taxon>
        <taxon>Pseudomonadati</taxon>
        <taxon>Myxococcota</taxon>
        <taxon>Myxococcia</taxon>
        <taxon>Myxococcales</taxon>
        <taxon>Cystobacterineae</taxon>
        <taxon>Myxococcaceae</taxon>
        <taxon>Corallococcus</taxon>
    </lineage>
</organism>
<keyword evidence="3" id="KW-0489">Methyltransferase</keyword>
<keyword evidence="4" id="KW-1185">Reference proteome</keyword>
<dbReference type="CDD" id="cd02440">
    <property type="entry name" value="AdoMet_MTases"/>
    <property type="match status" value="1"/>
</dbReference>
<feature type="region of interest" description="Disordered" evidence="1">
    <location>
        <begin position="181"/>
        <end position="200"/>
    </location>
</feature>
<dbReference type="SUPFAM" id="SSF53335">
    <property type="entry name" value="S-adenosyl-L-methionine-dependent methyltransferases"/>
    <property type="match status" value="1"/>
</dbReference>
<keyword evidence="3" id="KW-0808">Transferase</keyword>
<proteinExistence type="predicted"/>
<sequence>MRGRMHGPSVGPPARARMKARMSTVRTASRFTWALGLMPLAPGQRVLEVGCGHGLALGLVASRVHPGCVLGIDRSPKMIAQAARRNADAVRAGHVVLRTGTLASVDLGTEPFELAFAINVSLFARDAHVVLPGPARDADSDLEDRRGRTTWRAGRAFAECQTEWIACSACRTSACLPKRSTRTSWTPSRRMTTSPAHRVGRCRPARWRHTSWAVPSPWGA</sequence>
<evidence type="ECO:0000313" key="3">
    <source>
        <dbReference type="EMBL" id="MBE4747243.1"/>
    </source>
</evidence>
<gene>
    <name evidence="3" type="ORF">G4177_03515</name>
</gene>
<dbReference type="InterPro" id="IPR041698">
    <property type="entry name" value="Methyltransf_25"/>
</dbReference>
<name>A0ABR9PH64_9BACT</name>